<keyword evidence="5" id="KW-0496">Mitochondrion</keyword>
<evidence type="ECO:0000256" key="6">
    <source>
        <dbReference type="ARBA" id="ARBA00023136"/>
    </source>
</evidence>
<reference evidence="7" key="1">
    <citation type="submission" date="2022-07" db="EMBL/GenBank/DDBJ databases">
        <title>Phylogenomic reconstructions and comparative analyses of Kickxellomycotina fungi.</title>
        <authorList>
            <person name="Reynolds N.K."/>
            <person name="Stajich J.E."/>
            <person name="Barry K."/>
            <person name="Grigoriev I.V."/>
            <person name="Crous P."/>
            <person name="Smith M.E."/>
        </authorList>
    </citation>
    <scope>NUCLEOTIDE SEQUENCE</scope>
    <source>
        <strain evidence="7">BCRC 34297</strain>
    </source>
</reference>
<keyword evidence="8" id="KW-1185">Reference proteome</keyword>
<proteinExistence type="inferred from homology"/>
<evidence type="ECO:0000313" key="7">
    <source>
        <dbReference type="EMBL" id="KAJ2746413.1"/>
    </source>
</evidence>
<protein>
    <submittedName>
        <fullName evidence="7">Uncharacterized protein</fullName>
    </submittedName>
</protein>
<comment type="caution">
    <text evidence="7">The sequence shown here is derived from an EMBL/GenBank/DDBJ whole genome shotgun (WGS) entry which is preliminary data.</text>
</comment>
<organism evidence="7 8">
    <name type="scientific">Coemansia pectinata</name>
    <dbReference type="NCBI Taxonomy" id="1052879"/>
    <lineage>
        <taxon>Eukaryota</taxon>
        <taxon>Fungi</taxon>
        <taxon>Fungi incertae sedis</taxon>
        <taxon>Zoopagomycota</taxon>
        <taxon>Kickxellomycotina</taxon>
        <taxon>Kickxellomycetes</taxon>
        <taxon>Kickxellales</taxon>
        <taxon>Kickxellaceae</taxon>
        <taxon>Coemansia</taxon>
    </lineage>
</organism>
<keyword evidence="3" id="KW-0999">Mitochondrion inner membrane</keyword>
<comment type="similarity">
    <text evidence="2">Belongs to the COA8 family.</text>
</comment>
<dbReference type="Proteomes" id="UP001140011">
    <property type="component" value="Unassembled WGS sequence"/>
</dbReference>
<dbReference type="EMBL" id="JANBUH010001367">
    <property type="protein sequence ID" value="KAJ2746413.1"/>
    <property type="molecule type" value="Genomic_DNA"/>
</dbReference>
<name>A0A9W8L881_9FUNG</name>
<dbReference type="GO" id="GO:0005743">
    <property type="term" value="C:mitochondrial inner membrane"/>
    <property type="evidence" value="ECO:0007669"/>
    <property type="project" value="UniProtKB-SubCell"/>
</dbReference>
<evidence type="ECO:0000256" key="3">
    <source>
        <dbReference type="ARBA" id="ARBA00022792"/>
    </source>
</evidence>
<dbReference type="PANTHER" id="PTHR31107">
    <property type="entry name" value="APOPTOGENIC PROTEIN 1, MITOCHONDRIAL"/>
    <property type="match status" value="1"/>
</dbReference>
<dbReference type="AlphaFoldDB" id="A0A9W8L881"/>
<evidence type="ECO:0000256" key="2">
    <source>
        <dbReference type="ARBA" id="ARBA00005453"/>
    </source>
</evidence>
<accession>A0A9W8L881</accession>
<dbReference type="InterPro" id="IPR018796">
    <property type="entry name" value="COA8"/>
</dbReference>
<dbReference type="PANTHER" id="PTHR31107:SF2">
    <property type="entry name" value="CYTOCHROME C OXIDASE ASSEMBLY FACTOR 8"/>
    <property type="match status" value="1"/>
</dbReference>
<sequence length="237" mass="27510">MQRLAYSKPLCATRGRNAVWLSVAATRLSSSAAANCETARANANNFDVNQRSLLPGQFLVGPPHPVSNIRPVKFYTPVDETPQERKYRELREDGLRRDHEFWLDNNRRFELGKEEFERAVVGRAGGCTVDDLSVYYKQYQVDSYERHLKYNRYVWRRNLALVVPGIRAWWQDVWRRRKRKEQAVAMFSEQGFFDREEDPIPGAAGTAVRMTRPEDATNAATGSDKIDRRAEKIKSYY</sequence>
<dbReference type="OrthoDB" id="6246201at2759"/>
<comment type="subcellular location">
    <subcellularLocation>
        <location evidence="1">Mitochondrion inner membrane</location>
        <topology evidence="1">Peripheral membrane protein</topology>
        <orientation evidence="1">Matrix side</orientation>
    </subcellularLocation>
</comment>
<evidence type="ECO:0000313" key="8">
    <source>
        <dbReference type="Proteomes" id="UP001140011"/>
    </source>
</evidence>
<dbReference type="GO" id="GO:0097193">
    <property type="term" value="P:intrinsic apoptotic signaling pathway"/>
    <property type="evidence" value="ECO:0007669"/>
    <property type="project" value="InterPro"/>
</dbReference>
<gene>
    <name evidence="7" type="ORF">GGI19_006421</name>
</gene>
<evidence type="ECO:0000256" key="4">
    <source>
        <dbReference type="ARBA" id="ARBA00022946"/>
    </source>
</evidence>
<keyword evidence="4" id="KW-0809">Transit peptide</keyword>
<evidence type="ECO:0000256" key="5">
    <source>
        <dbReference type="ARBA" id="ARBA00023128"/>
    </source>
</evidence>
<dbReference type="Pfam" id="PF10231">
    <property type="entry name" value="COA8"/>
    <property type="match status" value="1"/>
</dbReference>
<evidence type="ECO:0000256" key="1">
    <source>
        <dbReference type="ARBA" id="ARBA00004443"/>
    </source>
</evidence>
<keyword evidence="6" id="KW-0472">Membrane</keyword>